<feature type="region of interest" description="Disordered" evidence="1">
    <location>
        <begin position="1"/>
        <end position="44"/>
    </location>
</feature>
<evidence type="ECO:0000313" key="2">
    <source>
        <dbReference type="EMBL" id="JAH74404.1"/>
    </source>
</evidence>
<accession>A0A0E9V8G7</accession>
<reference evidence="2" key="2">
    <citation type="journal article" date="2015" name="Fish Shellfish Immunol.">
        <title>Early steps in the European eel (Anguilla anguilla)-Vibrio vulnificus interaction in the gills: Role of the RtxA13 toxin.</title>
        <authorList>
            <person name="Callol A."/>
            <person name="Pajuelo D."/>
            <person name="Ebbesson L."/>
            <person name="Teles M."/>
            <person name="MacKenzie S."/>
            <person name="Amaro C."/>
        </authorList>
    </citation>
    <scope>NUCLEOTIDE SEQUENCE</scope>
</reference>
<dbReference type="AlphaFoldDB" id="A0A0E9V8G7"/>
<name>A0A0E9V8G7_ANGAN</name>
<evidence type="ECO:0000256" key="1">
    <source>
        <dbReference type="SAM" id="MobiDB-lite"/>
    </source>
</evidence>
<reference evidence="2" key="1">
    <citation type="submission" date="2014-11" db="EMBL/GenBank/DDBJ databases">
        <authorList>
            <person name="Amaro Gonzalez C."/>
        </authorList>
    </citation>
    <scope>NUCLEOTIDE SEQUENCE</scope>
</reference>
<organism evidence="2">
    <name type="scientific">Anguilla anguilla</name>
    <name type="common">European freshwater eel</name>
    <name type="synonym">Muraena anguilla</name>
    <dbReference type="NCBI Taxonomy" id="7936"/>
    <lineage>
        <taxon>Eukaryota</taxon>
        <taxon>Metazoa</taxon>
        <taxon>Chordata</taxon>
        <taxon>Craniata</taxon>
        <taxon>Vertebrata</taxon>
        <taxon>Euteleostomi</taxon>
        <taxon>Actinopterygii</taxon>
        <taxon>Neopterygii</taxon>
        <taxon>Teleostei</taxon>
        <taxon>Anguilliformes</taxon>
        <taxon>Anguillidae</taxon>
        <taxon>Anguilla</taxon>
    </lineage>
</organism>
<sequence>MAKQSGGFWSEGEDAELEVEGVSQRDRNREGEEGGVVVQRRRYQ</sequence>
<dbReference type="EMBL" id="GBXM01034173">
    <property type="protein sequence ID" value="JAH74404.1"/>
    <property type="molecule type" value="Transcribed_RNA"/>
</dbReference>
<proteinExistence type="predicted"/>
<feature type="compositionally biased region" description="Basic and acidic residues" evidence="1">
    <location>
        <begin position="23"/>
        <end position="32"/>
    </location>
</feature>
<protein>
    <submittedName>
        <fullName evidence="2">Uncharacterized protein</fullName>
    </submittedName>
</protein>